<dbReference type="SUPFAM" id="SSF46689">
    <property type="entry name" value="Homeodomain-like"/>
    <property type="match status" value="1"/>
</dbReference>
<dbReference type="InterPro" id="IPR058031">
    <property type="entry name" value="AAA_lid_NorR"/>
</dbReference>
<dbReference type="RefSeq" id="WP_155324985.1">
    <property type="nucleotide sequence ID" value="NZ_AP021876.1"/>
</dbReference>
<evidence type="ECO:0000256" key="2">
    <source>
        <dbReference type="ARBA" id="ARBA00011135"/>
    </source>
</evidence>
<dbReference type="GO" id="GO:0000160">
    <property type="term" value="P:phosphorelay signal transduction system"/>
    <property type="evidence" value="ECO:0007669"/>
    <property type="project" value="UniProtKB-UniRule"/>
</dbReference>
<keyword evidence="10 11" id="KW-0535">Nitrogen fixation</keyword>
<dbReference type="Gene3D" id="3.30.450.40">
    <property type="match status" value="1"/>
</dbReference>
<sequence length="532" mass="60320">MENKIFELELNTLYAISQKFGQVLDLDHTLMSILEILSRNLTMERGTVTLKEKDTGLLKIIASHGLDPLEQKRGIYHPGEGITGAIFETAQPFAIPDIGKEPLFLNRTQARNLTKNSIAFIGVPIVLNNEPIGVLSVDRLFGPEIDFKEDIRFLTIVATLMAQFVQLNRQVERREEHLLTENRSLRAEVSAKYNHFFAVGVSPAMQTLNKMIRKVAPSRASVLLLGESGTGKTLTARIIHELSQRRRNPFAKVNCAALPDNLIESELFGHEKGAFTGATQMKKGRLEEADTGTIFLDEIGELPLPVQAKLLRFLQERDFERLGSTQTRKVDVRIIAATNIDLNKAVEEGRFRSDLFYRLNVFPISIPPLRRRKADLPLLVDYFIAKTAREYGRQFFFSAECMEILAAYNWPGNVRELENLIERVAIMAESNQIQASMLPAYLFNSNPQQKTTYETQPSASPPASSPTTSRLEVMEREALLESLARNDWVQQKAAREIGLTLRQMGYRVKKFKLDKIIRENKQRNGQFKDLST</sequence>
<keyword evidence="4" id="KW-0547">Nucleotide-binding</keyword>
<dbReference type="PROSITE" id="PS00688">
    <property type="entry name" value="SIGMA54_INTERACT_3"/>
    <property type="match status" value="1"/>
</dbReference>
<evidence type="ECO:0000256" key="6">
    <source>
        <dbReference type="ARBA" id="ARBA00023015"/>
    </source>
</evidence>
<dbReference type="PROSITE" id="PS50045">
    <property type="entry name" value="SIGMA54_INTERACT_4"/>
    <property type="match status" value="1"/>
</dbReference>
<dbReference type="SUPFAM" id="SSF52540">
    <property type="entry name" value="P-loop containing nucleoside triphosphate hydrolases"/>
    <property type="match status" value="1"/>
</dbReference>
<dbReference type="InterPro" id="IPR029016">
    <property type="entry name" value="GAF-like_dom_sf"/>
</dbReference>
<feature type="domain" description="Sigma-54 factor interaction" evidence="13">
    <location>
        <begin position="198"/>
        <end position="426"/>
    </location>
</feature>
<dbReference type="Pfam" id="PF01590">
    <property type="entry name" value="GAF"/>
    <property type="match status" value="1"/>
</dbReference>
<dbReference type="PRINTS" id="PR01590">
    <property type="entry name" value="HTHFIS"/>
</dbReference>
<dbReference type="Pfam" id="PF00158">
    <property type="entry name" value="Sigma54_activat"/>
    <property type="match status" value="1"/>
</dbReference>
<feature type="region of interest" description="Disordered" evidence="12">
    <location>
        <begin position="450"/>
        <end position="470"/>
    </location>
</feature>
<evidence type="ECO:0000256" key="11">
    <source>
        <dbReference type="RuleBase" id="RU368029"/>
    </source>
</evidence>
<dbReference type="Gene3D" id="1.10.8.60">
    <property type="match status" value="1"/>
</dbReference>
<dbReference type="InterPro" id="IPR002197">
    <property type="entry name" value="HTH_Fis"/>
</dbReference>
<dbReference type="InterPro" id="IPR027417">
    <property type="entry name" value="P-loop_NTPase"/>
</dbReference>
<proteinExistence type="predicted"/>
<evidence type="ECO:0000313" key="15">
    <source>
        <dbReference type="Proteomes" id="UP000425960"/>
    </source>
</evidence>
<dbReference type="NCBIfam" id="TIGR01817">
    <property type="entry name" value="nifA"/>
    <property type="match status" value="1"/>
</dbReference>
<evidence type="ECO:0000256" key="9">
    <source>
        <dbReference type="ARBA" id="ARBA00023163"/>
    </source>
</evidence>
<dbReference type="PANTHER" id="PTHR32071">
    <property type="entry name" value="TRANSCRIPTIONAL REGULATORY PROTEIN"/>
    <property type="match status" value="1"/>
</dbReference>
<gene>
    <name evidence="14" type="primary">nifA-2</name>
    <name evidence="14" type="ORF">DSCO28_59140</name>
</gene>
<dbReference type="GO" id="GO:0003700">
    <property type="term" value="F:DNA-binding transcription factor activity"/>
    <property type="evidence" value="ECO:0007669"/>
    <property type="project" value="UniProtKB-UniRule"/>
</dbReference>
<dbReference type="Gene3D" id="3.40.50.300">
    <property type="entry name" value="P-loop containing nucleotide triphosphate hydrolases"/>
    <property type="match status" value="1"/>
</dbReference>
<dbReference type="SUPFAM" id="SSF55781">
    <property type="entry name" value="GAF domain-like"/>
    <property type="match status" value="1"/>
</dbReference>
<dbReference type="GO" id="GO:0005524">
    <property type="term" value="F:ATP binding"/>
    <property type="evidence" value="ECO:0007669"/>
    <property type="project" value="UniProtKB-KW"/>
</dbReference>
<dbReference type="InterPro" id="IPR010113">
    <property type="entry name" value="Nif-specific_regulatory_prot"/>
</dbReference>
<dbReference type="GO" id="GO:0043565">
    <property type="term" value="F:sequence-specific DNA binding"/>
    <property type="evidence" value="ECO:0007669"/>
    <property type="project" value="InterPro"/>
</dbReference>
<dbReference type="SMART" id="SM00382">
    <property type="entry name" value="AAA"/>
    <property type="match status" value="1"/>
</dbReference>
<evidence type="ECO:0000256" key="3">
    <source>
        <dbReference type="ARBA" id="ARBA00015308"/>
    </source>
</evidence>
<reference evidence="14 15" key="1">
    <citation type="submission" date="2019-11" db="EMBL/GenBank/DDBJ databases">
        <title>Comparative genomics of hydrocarbon-degrading Desulfosarcina strains.</title>
        <authorList>
            <person name="Watanabe M."/>
            <person name="Kojima H."/>
            <person name="Fukui M."/>
        </authorList>
    </citation>
    <scope>NUCLEOTIDE SEQUENCE [LARGE SCALE GENOMIC DNA]</scope>
    <source>
        <strain evidence="14 15">28bB2T</strain>
    </source>
</reference>
<comment type="subunit">
    <text evidence="2 11">Interacts with sigma-54.</text>
</comment>
<keyword evidence="8 11" id="KW-0010">Activator</keyword>
<dbReference type="AlphaFoldDB" id="A0A5K7ZYM1"/>
<dbReference type="FunFam" id="3.40.50.300:FF:000006">
    <property type="entry name" value="DNA-binding transcriptional regulator NtrC"/>
    <property type="match status" value="1"/>
</dbReference>
<dbReference type="PROSITE" id="PS00676">
    <property type="entry name" value="SIGMA54_INTERACT_2"/>
    <property type="match status" value="1"/>
</dbReference>
<dbReference type="EMBL" id="AP021876">
    <property type="protein sequence ID" value="BBO85348.1"/>
    <property type="molecule type" value="Genomic_DNA"/>
</dbReference>
<dbReference type="CDD" id="cd00009">
    <property type="entry name" value="AAA"/>
    <property type="match status" value="1"/>
</dbReference>
<keyword evidence="7 11" id="KW-0238">DNA-binding</keyword>
<keyword evidence="5" id="KW-0067">ATP-binding</keyword>
<dbReference type="InterPro" id="IPR002078">
    <property type="entry name" value="Sigma_54_int"/>
</dbReference>
<evidence type="ECO:0000256" key="10">
    <source>
        <dbReference type="ARBA" id="ARBA00023231"/>
    </source>
</evidence>
<organism evidence="14 15">
    <name type="scientific">Desulfosarcina ovata subsp. sediminis</name>
    <dbReference type="NCBI Taxonomy" id="885957"/>
    <lineage>
        <taxon>Bacteria</taxon>
        <taxon>Pseudomonadati</taxon>
        <taxon>Thermodesulfobacteriota</taxon>
        <taxon>Desulfobacteria</taxon>
        <taxon>Desulfobacterales</taxon>
        <taxon>Desulfosarcinaceae</taxon>
        <taxon>Desulfosarcina</taxon>
    </lineage>
</organism>
<protein>
    <recommendedName>
        <fullName evidence="3 11">Nif-specific regulatory protein</fullName>
    </recommendedName>
</protein>
<accession>A0A5K7ZYM1</accession>
<keyword evidence="9 11" id="KW-0804">Transcription</keyword>
<dbReference type="InterPro" id="IPR025944">
    <property type="entry name" value="Sigma_54_int_dom_CS"/>
</dbReference>
<evidence type="ECO:0000256" key="8">
    <source>
        <dbReference type="ARBA" id="ARBA00023159"/>
    </source>
</evidence>
<dbReference type="InterPro" id="IPR009057">
    <property type="entry name" value="Homeodomain-like_sf"/>
</dbReference>
<dbReference type="InterPro" id="IPR003018">
    <property type="entry name" value="GAF"/>
</dbReference>
<evidence type="ECO:0000313" key="14">
    <source>
        <dbReference type="EMBL" id="BBO85348.1"/>
    </source>
</evidence>
<dbReference type="PANTHER" id="PTHR32071:SF117">
    <property type="entry name" value="PTS-DEPENDENT DIHYDROXYACETONE KINASE OPERON REGULATORY PROTEIN-RELATED"/>
    <property type="match status" value="1"/>
</dbReference>
<keyword evidence="6 11" id="KW-0805">Transcription regulation</keyword>
<evidence type="ECO:0000256" key="7">
    <source>
        <dbReference type="ARBA" id="ARBA00023125"/>
    </source>
</evidence>
<dbReference type="KEGG" id="dov:DSCO28_59140"/>
<evidence type="ECO:0000256" key="1">
    <source>
        <dbReference type="ARBA" id="ARBA00002167"/>
    </source>
</evidence>
<dbReference type="InterPro" id="IPR025943">
    <property type="entry name" value="Sigma_54_int_dom_ATP-bd_2"/>
</dbReference>
<dbReference type="InterPro" id="IPR003593">
    <property type="entry name" value="AAA+_ATPase"/>
</dbReference>
<dbReference type="Proteomes" id="UP000425960">
    <property type="component" value="Chromosome"/>
</dbReference>
<evidence type="ECO:0000256" key="4">
    <source>
        <dbReference type="ARBA" id="ARBA00022741"/>
    </source>
</evidence>
<dbReference type="SMART" id="SM00065">
    <property type="entry name" value="GAF"/>
    <property type="match status" value="1"/>
</dbReference>
<evidence type="ECO:0000256" key="5">
    <source>
        <dbReference type="ARBA" id="ARBA00022840"/>
    </source>
</evidence>
<comment type="function">
    <text evidence="1 11">Required for activation of most nif operons, which are directly involved in nitrogen fixation.</text>
</comment>
<evidence type="ECO:0000256" key="12">
    <source>
        <dbReference type="SAM" id="MobiDB-lite"/>
    </source>
</evidence>
<dbReference type="GO" id="GO:0009399">
    <property type="term" value="P:nitrogen fixation"/>
    <property type="evidence" value="ECO:0007669"/>
    <property type="project" value="UniProtKB-UniRule"/>
</dbReference>
<keyword evidence="11" id="KW-0902">Two-component regulatory system</keyword>
<dbReference type="Pfam" id="PF02954">
    <property type="entry name" value="HTH_8"/>
    <property type="match status" value="1"/>
</dbReference>
<dbReference type="Gene3D" id="1.10.10.60">
    <property type="entry name" value="Homeodomain-like"/>
    <property type="match status" value="1"/>
</dbReference>
<evidence type="ECO:0000259" key="13">
    <source>
        <dbReference type="PROSITE" id="PS50045"/>
    </source>
</evidence>
<name>A0A5K7ZYM1_9BACT</name>
<dbReference type="Pfam" id="PF25601">
    <property type="entry name" value="AAA_lid_14"/>
    <property type="match status" value="1"/>
</dbReference>